<protein>
    <submittedName>
        <fullName evidence="1">Uncharacterized protein</fullName>
    </submittedName>
</protein>
<sequence length="212" mass="23072">MESGLRRKSMWDTLPMDLQCLSLPCMSDEALHGSYRRSRTVLLCPLCPRPNVTTHVLRCHFRPPPCRSYRRLRLCGSPFGGWSHKNVVVLFLLPPPRLDIPATHHDKQARASGPGHSQSCFGIYTRTGILRWIYLHRRGETNNRSAAGGSFFAARVTSGVSWRGACGDPAASWCGATSAVGATPCSVSHAVPGAVCGGLGRGTLKDLLIVHK</sequence>
<name>A0A5B7CSR6_PORTR</name>
<reference evidence="1 2" key="1">
    <citation type="submission" date="2019-05" db="EMBL/GenBank/DDBJ databases">
        <title>Another draft genome of Portunus trituberculatus and its Hox gene families provides insights of decapod evolution.</title>
        <authorList>
            <person name="Jeong J.-H."/>
            <person name="Song I."/>
            <person name="Kim S."/>
            <person name="Choi T."/>
            <person name="Kim D."/>
            <person name="Ryu S."/>
            <person name="Kim W."/>
        </authorList>
    </citation>
    <scope>NUCLEOTIDE SEQUENCE [LARGE SCALE GENOMIC DNA]</scope>
    <source>
        <tissue evidence="1">Muscle</tissue>
    </source>
</reference>
<dbReference type="Proteomes" id="UP000324222">
    <property type="component" value="Unassembled WGS sequence"/>
</dbReference>
<dbReference type="EMBL" id="VSRR010000121">
    <property type="protein sequence ID" value="MPC10513.1"/>
    <property type="molecule type" value="Genomic_DNA"/>
</dbReference>
<dbReference type="AlphaFoldDB" id="A0A5B7CSR6"/>
<evidence type="ECO:0000313" key="1">
    <source>
        <dbReference type="EMBL" id="MPC10513.1"/>
    </source>
</evidence>
<proteinExistence type="predicted"/>
<gene>
    <name evidence="1" type="ORF">E2C01_003150</name>
</gene>
<organism evidence="1 2">
    <name type="scientific">Portunus trituberculatus</name>
    <name type="common">Swimming crab</name>
    <name type="synonym">Neptunus trituberculatus</name>
    <dbReference type="NCBI Taxonomy" id="210409"/>
    <lineage>
        <taxon>Eukaryota</taxon>
        <taxon>Metazoa</taxon>
        <taxon>Ecdysozoa</taxon>
        <taxon>Arthropoda</taxon>
        <taxon>Crustacea</taxon>
        <taxon>Multicrustacea</taxon>
        <taxon>Malacostraca</taxon>
        <taxon>Eumalacostraca</taxon>
        <taxon>Eucarida</taxon>
        <taxon>Decapoda</taxon>
        <taxon>Pleocyemata</taxon>
        <taxon>Brachyura</taxon>
        <taxon>Eubrachyura</taxon>
        <taxon>Portunoidea</taxon>
        <taxon>Portunidae</taxon>
        <taxon>Portuninae</taxon>
        <taxon>Portunus</taxon>
    </lineage>
</organism>
<keyword evidence="2" id="KW-1185">Reference proteome</keyword>
<dbReference type="OrthoDB" id="3219396at2759"/>
<comment type="caution">
    <text evidence="1">The sequence shown here is derived from an EMBL/GenBank/DDBJ whole genome shotgun (WGS) entry which is preliminary data.</text>
</comment>
<evidence type="ECO:0000313" key="2">
    <source>
        <dbReference type="Proteomes" id="UP000324222"/>
    </source>
</evidence>
<accession>A0A5B7CSR6</accession>